<organism evidence="3 4">
    <name type="scientific">Lecanosticta acicola</name>
    <dbReference type="NCBI Taxonomy" id="111012"/>
    <lineage>
        <taxon>Eukaryota</taxon>
        <taxon>Fungi</taxon>
        <taxon>Dikarya</taxon>
        <taxon>Ascomycota</taxon>
        <taxon>Pezizomycotina</taxon>
        <taxon>Dothideomycetes</taxon>
        <taxon>Dothideomycetidae</taxon>
        <taxon>Mycosphaerellales</taxon>
        <taxon>Mycosphaerellaceae</taxon>
        <taxon>Lecanosticta</taxon>
    </lineage>
</organism>
<evidence type="ECO:0000259" key="2">
    <source>
        <dbReference type="Pfam" id="PF24864"/>
    </source>
</evidence>
<dbReference type="Proteomes" id="UP001296104">
    <property type="component" value="Unassembled WGS sequence"/>
</dbReference>
<gene>
    <name evidence="3" type="ORF">LECACI_7A008815</name>
</gene>
<feature type="compositionally biased region" description="Pro residues" evidence="1">
    <location>
        <begin position="166"/>
        <end position="178"/>
    </location>
</feature>
<proteinExistence type="predicted"/>
<evidence type="ECO:0000256" key="1">
    <source>
        <dbReference type="SAM" id="MobiDB-lite"/>
    </source>
</evidence>
<name>A0AAI8Z730_9PEZI</name>
<evidence type="ECO:0000313" key="4">
    <source>
        <dbReference type="Proteomes" id="UP001296104"/>
    </source>
</evidence>
<accession>A0AAI8Z730</accession>
<feature type="region of interest" description="Disordered" evidence="1">
    <location>
        <begin position="135"/>
        <end position="182"/>
    </location>
</feature>
<evidence type="ECO:0000313" key="3">
    <source>
        <dbReference type="EMBL" id="CAK4033657.1"/>
    </source>
</evidence>
<dbReference type="EMBL" id="CAVMBE010000090">
    <property type="protein sequence ID" value="CAK4033657.1"/>
    <property type="molecule type" value="Genomic_DNA"/>
</dbReference>
<keyword evidence="4" id="KW-1185">Reference proteome</keyword>
<protein>
    <recommendedName>
        <fullName evidence="2">DUF7730 domain-containing protein</fullName>
    </recommendedName>
</protein>
<dbReference type="InterPro" id="IPR038883">
    <property type="entry name" value="AN11006-like"/>
</dbReference>
<dbReference type="AlphaFoldDB" id="A0AAI8Z730"/>
<comment type="caution">
    <text evidence="3">The sequence shown here is derived from an EMBL/GenBank/DDBJ whole genome shotgun (WGS) entry which is preliminary data.</text>
</comment>
<feature type="domain" description="DUF7730" evidence="2">
    <location>
        <begin position="178"/>
        <end position="271"/>
    </location>
</feature>
<dbReference type="PANTHER" id="PTHR42085">
    <property type="entry name" value="F-BOX DOMAIN-CONTAINING PROTEIN"/>
    <property type="match status" value="1"/>
</dbReference>
<dbReference type="Pfam" id="PF24864">
    <property type="entry name" value="DUF7730"/>
    <property type="match status" value="1"/>
</dbReference>
<reference evidence="3" key="1">
    <citation type="submission" date="2023-11" db="EMBL/GenBank/DDBJ databases">
        <authorList>
            <person name="Alioto T."/>
            <person name="Alioto T."/>
            <person name="Gomez Garrido J."/>
        </authorList>
    </citation>
    <scope>NUCLEOTIDE SEQUENCE</scope>
</reference>
<dbReference type="InterPro" id="IPR056632">
    <property type="entry name" value="DUF7730"/>
</dbReference>
<sequence>MFSPLALFDNPYQDERTHTASNAINDHRSMTYPDRLATFSGYWDNHQTAARQLAALGHICDRPPIEAIEEGSHCISCNIFVPKAQSIRALEGPLCRTTSNGDNAPTIPNLHHPNCLRLQVRIPLENQTVLTGSLSGYHHHHQHHHHRIRNNHTTSGQDSIDKRHPPSSPPQHPNPQPQQSPFFSLPTELRLQIYAYILPQMAPTTHMLPRTRDSTTLTTHMAYQQNLSSSSSSSHSPSTLPLLSTCRAIHTEALPLLFPPTTTYRLPSTKEGYLFLRHLGHAGRQHLHSVDVACGQREDAVAFALLASCPRLRNLTIRLPRPVLLPPLPRLWVLDGVACLLELHGLESVTFGPCGGMLPGLDESKADAVLLREKLMRPRGQGSGSGVRWVDGYLDL</sequence>
<feature type="compositionally biased region" description="Basic residues" evidence="1">
    <location>
        <begin position="137"/>
        <end position="150"/>
    </location>
</feature>
<dbReference type="PANTHER" id="PTHR42085:SF2">
    <property type="entry name" value="F-BOX DOMAIN-CONTAINING PROTEIN"/>
    <property type="match status" value="1"/>
</dbReference>